<dbReference type="GO" id="GO:0008270">
    <property type="term" value="F:zinc ion binding"/>
    <property type="evidence" value="ECO:0007669"/>
    <property type="project" value="UniProtKB-KW"/>
</dbReference>
<keyword evidence="1" id="KW-0862">Zinc</keyword>
<protein>
    <recommendedName>
        <fullName evidence="3">C2H2-type domain-containing protein</fullName>
    </recommendedName>
</protein>
<feature type="region of interest" description="Disordered" evidence="2">
    <location>
        <begin position="118"/>
        <end position="245"/>
    </location>
</feature>
<keyword evidence="1" id="KW-0479">Metal-binding</keyword>
<reference evidence="4" key="2">
    <citation type="submission" date="2023-05" db="EMBL/GenBank/DDBJ databases">
        <authorList>
            <consortium name="Lawrence Berkeley National Laboratory"/>
            <person name="Steindorff A."/>
            <person name="Hensen N."/>
            <person name="Bonometti L."/>
            <person name="Westerberg I."/>
            <person name="Brannstrom I.O."/>
            <person name="Guillou S."/>
            <person name="Cros-Aarteil S."/>
            <person name="Calhoun S."/>
            <person name="Haridas S."/>
            <person name="Kuo A."/>
            <person name="Mondo S."/>
            <person name="Pangilinan J."/>
            <person name="Riley R."/>
            <person name="Labutti K."/>
            <person name="Andreopoulos B."/>
            <person name="Lipzen A."/>
            <person name="Chen C."/>
            <person name="Yanf M."/>
            <person name="Daum C."/>
            <person name="Ng V."/>
            <person name="Clum A."/>
            <person name="Ohm R."/>
            <person name="Martin F."/>
            <person name="Silar P."/>
            <person name="Natvig D."/>
            <person name="Lalanne C."/>
            <person name="Gautier V."/>
            <person name="Ament-Velasquez S.L."/>
            <person name="Kruys A."/>
            <person name="Hutchinson M.I."/>
            <person name="Powell A.J."/>
            <person name="Barry K."/>
            <person name="Miller A.N."/>
            <person name="Grigoriev I.V."/>
            <person name="Debuchy R."/>
            <person name="Gladieux P."/>
            <person name="Thoren M.H."/>
            <person name="Johannesson H."/>
        </authorList>
    </citation>
    <scope>NUCLEOTIDE SEQUENCE</scope>
    <source>
        <strain evidence="4">CBS 315.58</strain>
    </source>
</reference>
<feature type="compositionally biased region" description="Polar residues" evidence="2">
    <location>
        <begin position="213"/>
        <end position="227"/>
    </location>
</feature>
<name>A0AAN7AY27_9PEZI</name>
<feature type="domain" description="C2H2-type" evidence="3">
    <location>
        <begin position="97"/>
        <end position="132"/>
    </location>
</feature>
<dbReference type="Proteomes" id="UP001303160">
    <property type="component" value="Unassembled WGS sequence"/>
</dbReference>
<dbReference type="Gene3D" id="3.30.160.60">
    <property type="entry name" value="Classic Zinc Finger"/>
    <property type="match status" value="1"/>
</dbReference>
<evidence type="ECO:0000256" key="2">
    <source>
        <dbReference type="SAM" id="MobiDB-lite"/>
    </source>
</evidence>
<feature type="domain" description="C2H2-type" evidence="3">
    <location>
        <begin position="316"/>
        <end position="347"/>
    </location>
</feature>
<evidence type="ECO:0000313" key="4">
    <source>
        <dbReference type="EMBL" id="KAK4201505.1"/>
    </source>
</evidence>
<evidence type="ECO:0000313" key="5">
    <source>
        <dbReference type="Proteomes" id="UP001303160"/>
    </source>
</evidence>
<reference evidence="4" key="1">
    <citation type="journal article" date="2023" name="Mol. Phylogenet. Evol.">
        <title>Genome-scale phylogeny and comparative genomics of the fungal order Sordariales.</title>
        <authorList>
            <person name="Hensen N."/>
            <person name="Bonometti L."/>
            <person name="Westerberg I."/>
            <person name="Brannstrom I.O."/>
            <person name="Guillou S."/>
            <person name="Cros-Aarteil S."/>
            <person name="Calhoun S."/>
            <person name="Haridas S."/>
            <person name="Kuo A."/>
            <person name="Mondo S."/>
            <person name="Pangilinan J."/>
            <person name="Riley R."/>
            <person name="LaButti K."/>
            <person name="Andreopoulos B."/>
            <person name="Lipzen A."/>
            <person name="Chen C."/>
            <person name="Yan M."/>
            <person name="Daum C."/>
            <person name="Ng V."/>
            <person name="Clum A."/>
            <person name="Steindorff A."/>
            <person name="Ohm R.A."/>
            <person name="Martin F."/>
            <person name="Silar P."/>
            <person name="Natvig D.O."/>
            <person name="Lalanne C."/>
            <person name="Gautier V."/>
            <person name="Ament-Velasquez S.L."/>
            <person name="Kruys A."/>
            <person name="Hutchinson M.I."/>
            <person name="Powell A.J."/>
            <person name="Barry K."/>
            <person name="Miller A.N."/>
            <person name="Grigoriev I.V."/>
            <person name="Debuchy R."/>
            <person name="Gladieux P."/>
            <person name="Hiltunen Thoren M."/>
            <person name="Johannesson H."/>
        </authorList>
    </citation>
    <scope>NUCLEOTIDE SEQUENCE</scope>
    <source>
        <strain evidence="4">CBS 315.58</strain>
    </source>
</reference>
<keyword evidence="1" id="KW-0863">Zinc-finger</keyword>
<evidence type="ECO:0000259" key="3">
    <source>
        <dbReference type="PROSITE" id="PS50157"/>
    </source>
</evidence>
<comment type="caution">
    <text evidence="4">The sequence shown here is derived from an EMBL/GenBank/DDBJ whole genome shotgun (WGS) entry which is preliminary data.</text>
</comment>
<feature type="region of interest" description="Disordered" evidence="2">
    <location>
        <begin position="1"/>
        <end position="42"/>
    </location>
</feature>
<gene>
    <name evidence="4" type="ORF">QBC40DRAFT_295560</name>
</gene>
<sequence length="393" mass="43512">MGKKQKEEEHEKESGKDDNKKVGEDKKKVGKEDNKEVEKDENKVYCDYVDEKGVACVKGYPQQNTLNRHQKTQHRAWYNKRHGIEKSEDDEGKVHTVYCDIVDDNGVVCGRPFDHRNSLHRHQRAKHDAEYVGTPRSAQSTPSKRRKLGSASSPFSSPGQYTQGKAESVLGASRQSKSAPRPVSSPVRDTEDMEGSPSEAGGGTESKAEGGSFESTQDSSGDQNGDESTAHQKSTDKGVLGGRDGTRNMVSELMVVSLVKGLHGPSMPKGTQVLNTGDACRGYLRKCTYLLDKDTAKSQTSYSQTTLSSTAHEKPPSCPSAHVCGRGYTKKGTLYRHQRNKHGATHQRKARPQTCQSPDDDQTQTKLEELESWDDHAHLADVWGWMIVPEKQE</sequence>
<keyword evidence="5" id="KW-1185">Reference proteome</keyword>
<dbReference type="PROSITE" id="PS50157">
    <property type="entry name" value="ZINC_FINGER_C2H2_2"/>
    <property type="match status" value="2"/>
</dbReference>
<feature type="compositionally biased region" description="Polar residues" evidence="2">
    <location>
        <begin position="150"/>
        <end position="165"/>
    </location>
</feature>
<accession>A0AAN7AY27</accession>
<feature type="compositionally biased region" description="Basic residues" evidence="2">
    <location>
        <begin position="338"/>
        <end position="351"/>
    </location>
</feature>
<organism evidence="4 5">
    <name type="scientific">Triangularia verruculosa</name>
    <dbReference type="NCBI Taxonomy" id="2587418"/>
    <lineage>
        <taxon>Eukaryota</taxon>
        <taxon>Fungi</taxon>
        <taxon>Dikarya</taxon>
        <taxon>Ascomycota</taxon>
        <taxon>Pezizomycotina</taxon>
        <taxon>Sordariomycetes</taxon>
        <taxon>Sordariomycetidae</taxon>
        <taxon>Sordariales</taxon>
        <taxon>Podosporaceae</taxon>
        <taxon>Triangularia</taxon>
    </lineage>
</organism>
<feature type="region of interest" description="Disordered" evidence="2">
    <location>
        <begin position="338"/>
        <end position="364"/>
    </location>
</feature>
<dbReference type="AlphaFoldDB" id="A0AAN7AY27"/>
<dbReference type="InterPro" id="IPR013087">
    <property type="entry name" value="Znf_C2H2_type"/>
</dbReference>
<evidence type="ECO:0000256" key="1">
    <source>
        <dbReference type="PROSITE-ProRule" id="PRU00042"/>
    </source>
</evidence>
<proteinExistence type="predicted"/>
<dbReference type="EMBL" id="MU863906">
    <property type="protein sequence ID" value="KAK4201505.1"/>
    <property type="molecule type" value="Genomic_DNA"/>
</dbReference>